<dbReference type="EMBL" id="VFIY01000008">
    <property type="protein sequence ID" value="TPD60233.1"/>
    <property type="molecule type" value="Genomic_DNA"/>
</dbReference>
<dbReference type="Proteomes" id="UP000319148">
    <property type="component" value="Unassembled WGS sequence"/>
</dbReference>
<evidence type="ECO:0000313" key="6">
    <source>
        <dbReference type="Proteomes" id="UP000319148"/>
    </source>
</evidence>
<dbReference type="PRINTS" id="PR00146">
    <property type="entry name" value="DHPICSNTHASE"/>
</dbReference>
<proteinExistence type="inferred from homology"/>
<comment type="similarity">
    <text evidence="2">Belongs to the DapA family.</text>
</comment>
<protein>
    <submittedName>
        <fullName evidence="5">Dihydrodipicolinate synthase family protein</fullName>
    </submittedName>
</protein>
<sequence length="305" mass="33517">MDRNDIDWQGFIPAITTAFDKQNEFSPAMQGELLEWMLQEGMHGIIVAGTTGEWFSMSFEEKSRLYKVTGEVLSGKISILAGCNAFTAKESVALAQVAGQHGFDGILVTPPPYIKPCAREVYTFYADISAGSPLPICVYNWPPGTGLDLELELLERICDLDKVVALKNSTGSPEKFLRDATALKDKVRIYGAPMNEQGIKLIEDGLSQGLMGSGAVLGRNQPAFFDELWAGNHEKALDYGAMDRRVMLDWFDIHYMAKFGSAQAIMKTALNLQGLPGGLPRRPVLPLEDKEVAVIRKTLTDLGIL</sequence>
<dbReference type="PIRSF" id="PIRSF001365">
    <property type="entry name" value="DHDPS"/>
    <property type="match status" value="1"/>
</dbReference>
<dbReference type="GO" id="GO:0005829">
    <property type="term" value="C:cytosol"/>
    <property type="evidence" value="ECO:0007669"/>
    <property type="project" value="TreeGrafter"/>
</dbReference>
<feature type="active site" description="Schiff-base intermediate with substrate" evidence="3">
    <location>
        <position position="167"/>
    </location>
</feature>
<dbReference type="OrthoDB" id="7431780at2"/>
<dbReference type="Gene3D" id="3.20.20.70">
    <property type="entry name" value="Aldolase class I"/>
    <property type="match status" value="1"/>
</dbReference>
<dbReference type="GO" id="GO:0019262">
    <property type="term" value="P:N-acetylneuraminate catabolic process"/>
    <property type="evidence" value="ECO:0007669"/>
    <property type="project" value="TreeGrafter"/>
</dbReference>
<dbReference type="Pfam" id="PF00701">
    <property type="entry name" value="DHDPS"/>
    <property type="match status" value="1"/>
</dbReference>
<dbReference type="GO" id="GO:0008747">
    <property type="term" value="F:N-acetylneuraminate lyase activity"/>
    <property type="evidence" value="ECO:0007669"/>
    <property type="project" value="TreeGrafter"/>
</dbReference>
<dbReference type="PANTHER" id="PTHR42849">
    <property type="entry name" value="N-ACETYLNEURAMINATE LYASE"/>
    <property type="match status" value="1"/>
</dbReference>
<organism evidence="5 6">
    <name type="scientific">Emcibacter nanhaiensis</name>
    <dbReference type="NCBI Taxonomy" id="1505037"/>
    <lineage>
        <taxon>Bacteria</taxon>
        <taxon>Pseudomonadati</taxon>
        <taxon>Pseudomonadota</taxon>
        <taxon>Alphaproteobacteria</taxon>
        <taxon>Emcibacterales</taxon>
        <taxon>Emcibacteraceae</taxon>
        <taxon>Emcibacter</taxon>
    </lineage>
</organism>
<dbReference type="InterPro" id="IPR013785">
    <property type="entry name" value="Aldolase_TIM"/>
</dbReference>
<dbReference type="SMART" id="SM01130">
    <property type="entry name" value="DHDPS"/>
    <property type="match status" value="1"/>
</dbReference>
<comment type="caution">
    <text evidence="5">The sequence shown here is derived from an EMBL/GenBank/DDBJ whole genome shotgun (WGS) entry which is preliminary data.</text>
</comment>
<dbReference type="InterPro" id="IPR002220">
    <property type="entry name" value="DapA-like"/>
</dbReference>
<evidence type="ECO:0000256" key="4">
    <source>
        <dbReference type="PIRSR" id="PIRSR001365-2"/>
    </source>
</evidence>
<dbReference type="SUPFAM" id="SSF51569">
    <property type="entry name" value="Aldolase"/>
    <property type="match status" value="1"/>
</dbReference>
<feature type="active site" description="Proton donor/acceptor" evidence="3">
    <location>
        <position position="139"/>
    </location>
</feature>
<accession>A0A501PIB7</accession>
<dbReference type="CDD" id="cd00408">
    <property type="entry name" value="DHDPS-like"/>
    <property type="match status" value="1"/>
</dbReference>
<keyword evidence="6" id="KW-1185">Reference proteome</keyword>
<gene>
    <name evidence="5" type="ORF">FIV46_09280</name>
</gene>
<evidence type="ECO:0000256" key="2">
    <source>
        <dbReference type="PIRNR" id="PIRNR001365"/>
    </source>
</evidence>
<evidence type="ECO:0000256" key="3">
    <source>
        <dbReference type="PIRSR" id="PIRSR001365-1"/>
    </source>
</evidence>
<dbReference type="PANTHER" id="PTHR42849:SF1">
    <property type="entry name" value="N-ACETYLNEURAMINATE LYASE"/>
    <property type="match status" value="1"/>
</dbReference>
<evidence type="ECO:0000256" key="1">
    <source>
        <dbReference type="ARBA" id="ARBA00023239"/>
    </source>
</evidence>
<dbReference type="AlphaFoldDB" id="A0A501PIB7"/>
<keyword evidence="1 2" id="KW-0456">Lyase</keyword>
<dbReference type="RefSeq" id="WP_139940643.1">
    <property type="nucleotide sequence ID" value="NZ_JBHSYP010000027.1"/>
</dbReference>
<name>A0A501PIB7_9PROT</name>
<evidence type="ECO:0000313" key="5">
    <source>
        <dbReference type="EMBL" id="TPD60233.1"/>
    </source>
</evidence>
<reference evidence="6" key="1">
    <citation type="submission" date="2019-06" db="EMBL/GenBank/DDBJ databases">
        <title>The complete genome of Emcibacter congregatus ZYLT.</title>
        <authorList>
            <person name="Zhao Z."/>
        </authorList>
    </citation>
    <scope>NUCLEOTIDE SEQUENCE [LARGE SCALE GENOMIC DNA]</scope>
    <source>
        <strain evidence="6">MCCC 1A06723</strain>
    </source>
</reference>
<feature type="binding site" evidence="4">
    <location>
        <position position="51"/>
    </location>
    <ligand>
        <name>pyruvate</name>
        <dbReference type="ChEBI" id="CHEBI:15361"/>
    </ligand>
</feature>